<dbReference type="OrthoDB" id="4733174at2"/>
<name>A0A498R2N0_9MYCO</name>
<dbReference type="Proteomes" id="UP000268285">
    <property type="component" value="Unassembled WGS sequence"/>
</dbReference>
<evidence type="ECO:0000313" key="2">
    <source>
        <dbReference type="Proteomes" id="UP000268285"/>
    </source>
</evidence>
<organism evidence="1 2">
    <name type="scientific">Mycobacterium pseudokansasii</name>
    <dbReference type="NCBI Taxonomy" id="2341080"/>
    <lineage>
        <taxon>Bacteria</taxon>
        <taxon>Bacillati</taxon>
        <taxon>Actinomycetota</taxon>
        <taxon>Actinomycetes</taxon>
        <taxon>Mycobacteriales</taxon>
        <taxon>Mycobacteriaceae</taxon>
        <taxon>Mycobacterium</taxon>
    </lineage>
</organism>
<sequence length="141" mass="15470">MTATKTLGASETVDHSLHLIINAIETNPHRPGADVDVTLYLPWGAVRGNIEPCWYFDQKLLGYLQTVGVDHNQQAPTDGTCPNCPNGGTSHVYVHLSQVTVTFHRNGGEVDLHDQLRVRLADVTSWTFGRGEAVARLRPAD</sequence>
<accession>A0A498R2N0</accession>
<dbReference type="AlphaFoldDB" id="A0A498R2N0"/>
<keyword evidence="2" id="KW-1185">Reference proteome</keyword>
<proteinExistence type="predicted"/>
<evidence type="ECO:0000313" key="1">
    <source>
        <dbReference type="EMBL" id="VBA56250.1"/>
    </source>
</evidence>
<dbReference type="EMBL" id="UPHU01000001">
    <property type="protein sequence ID" value="VBA56250.1"/>
    <property type="molecule type" value="Genomic_DNA"/>
</dbReference>
<gene>
    <name evidence="1" type="ORF">LAUMK142_05460</name>
</gene>
<reference evidence="1 2" key="1">
    <citation type="submission" date="2018-09" db="EMBL/GenBank/DDBJ databases">
        <authorList>
            <person name="Tagini F."/>
        </authorList>
    </citation>
    <scope>NUCLEOTIDE SEQUENCE [LARGE SCALE GENOMIC DNA]</scope>
    <source>
        <strain evidence="1 2">MK142</strain>
    </source>
</reference>
<protein>
    <submittedName>
        <fullName evidence="1">Uncharacterized protein</fullName>
    </submittedName>
</protein>
<dbReference type="RefSeq" id="WP_036405551.1">
    <property type="nucleotide sequence ID" value="NZ_JAIENV010000228.1"/>
</dbReference>